<organism evidence="4 5">
    <name type="scientific">Limulus polyphemus</name>
    <name type="common">Atlantic horseshoe crab</name>
    <dbReference type="NCBI Taxonomy" id="6850"/>
    <lineage>
        <taxon>Eukaryota</taxon>
        <taxon>Metazoa</taxon>
        <taxon>Ecdysozoa</taxon>
        <taxon>Arthropoda</taxon>
        <taxon>Chelicerata</taxon>
        <taxon>Merostomata</taxon>
        <taxon>Xiphosura</taxon>
        <taxon>Limulidae</taxon>
        <taxon>Limulus</taxon>
    </lineage>
</organism>
<evidence type="ECO:0000256" key="2">
    <source>
        <dbReference type="SAM" id="Phobius"/>
    </source>
</evidence>
<feature type="compositionally biased region" description="Low complexity" evidence="1">
    <location>
        <begin position="445"/>
        <end position="455"/>
    </location>
</feature>
<dbReference type="GeneID" id="106469395"/>
<feature type="region of interest" description="Disordered" evidence="1">
    <location>
        <begin position="226"/>
        <end position="290"/>
    </location>
</feature>
<dbReference type="PANTHER" id="PTHR15256:SF6">
    <property type="entry name" value="INTEGRAL MEMBRANE PROTEIN DGCR2_IDD"/>
    <property type="match status" value="1"/>
</dbReference>
<dbReference type="InterPro" id="IPR042378">
    <property type="entry name" value="IDD"/>
</dbReference>
<keyword evidence="2" id="KW-0472">Membrane</keyword>
<keyword evidence="4" id="KW-1185">Reference proteome</keyword>
<reference evidence="5" key="1">
    <citation type="submission" date="2025-08" db="UniProtKB">
        <authorList>
            <consortium name="RefSeq"/>
        </authorList>
    </citation>
    <scope>IDENTIFICATION</scope>
    <source>
        <tissue evidence="5">Muscle</tissue>
    </source>
</reference>
<protein>
    <submittedName>
        <fullName evidence="5">Uncharacterized protein LOC106469395</fullName>
    </submittedName>
</protein>
<feature type="domain" description="VWFC" evidence="3">
    <location>
        <begin position="6"/>
        <end position="67"/>
    </location>
</feature>
<dbReference type="PANTHER" id="PTHR15256">
    <property type="entry name" value="INTEGRAL MEMBRANE PROTEIN DGCR2/IDD"/>
    <property type="match status" value="1"/>
</dbReference>
<evidence type="ECO:0000256" key="1">
    <source>
        <dbReference type="SAM" id="MobiDB-lite"/>
    </source>
</evidence>
<dbReference type="RefSeq" id="XP_013785341.1">
    <property type="nucleotide sequence ID" value="XM_013929887.2"/>
</dbReference>
<feature type="compositionally biased region" description="Polar residues" evidence="1">
    <location>
        <begin position="869"/>
        <end position="885"/>
    </location>
</feature>
<sequence length="917" mass="101654">MVETSCYDRQGDVIRHGDRYFPMESDPCTQCTCTKGMPEMCISVFCYPPENCQKYHAEDDKCCQFVCDDESLAHFPGYGKNNSYPADNGSTTLNATNLGLRLVAGAVTSLLILALLLFMINRLRRRRLLLMIRRFHSRGGNMSESQLSQRFSLDGDDAGMGYFMGRDHAELGPFDDPSPPYAFWKPPETYIPPGEAPPPYEASVENVEAPYSVISLSPYRRTSQVDVTLPPHCSSSPVQEATETPISEDSSCESQSDKRPSDETSSPSQPVLSSVNVTCENEGKETSSVSLGNTAIRSDVRYEDIPIYMPDNVTVLHIRDRQTSFDAALRDEDITNGNILMNPAAVEKEEFRNEQSVPASAVTSHQQPEERESVPQGSRHSYNDIIEYWQHRLQRMQGNENKRLSLQPVSAGDNNNIYPDPTTWNGEVSETSSSSSPTYEQRTFSPSSSDSSSMDVDFDPNGGLKQNVSNPHKSSNQEPSQVSGSTAKKFSSVDRTIQHLRRFSLNRKNKKKKNRKRGKGKSSEQASYLKRTSLEAREFPPDSNFSSFTVGSPVKINPIFQDSECICVGASPEAVNPHVTDSRSLVSRGIDGQEIVASLAQCPRKDPSVHPNNLCTASKTKYSTYNMGSVSPELNDTTFHKRFEPVSPTVIAVRCSTNAIVNQLPLESRVPSSNNLQSSFDVAHTSHQNVVSPAQGMFQASKLSRSGSVCSETGERKFVLHKAASHISKHTIEDDPVSSFDVSPEKVSKAAEASTRHHLPLQQLDVPLPSSFQCCLAPRSREPSTSCHTTVNASHKPESSKMRRDVTSNYSRRQHKELLDVPDVRERMDIATYLENNCASGATPHIGYITQNLNHFNTEDKTSSRRKNVGSNGSQSRTNDSSENGTVGGARPRHWNQLRRCQKETDDVKDSEGLSDM</sequence>
<feature type="transmembrane region" description="Helical" evidence="2">
    <location>
        <begin position="98"/>
        <end position="120"/>
    </location>
</feature>
<feature type="compositionally biased region" description="Polar residues" evidence="1">
    <location>
        <begin position="263"/>
        <end position="279"/>
    </location>
</feature>
<evidence type="ECO:0000313" key="4">
    <source>
        <dbReference type="Proteomes" id="UP000694941"/>
    </source>
</evidence>
<feature type="compositionally biased region" description="Basic residues" evidence="1">
    <location>
        <begin position="498"/>
        <end position="520"/>
    </location>
</feature>
<feature type="compositionally biased region" description="Basic and acidic residues" evidence="1">
    <location>
        <begin position="795"/>
        <end position="806"/>
    </location>
</feature>
<feature type="compositionally biased region" description="Polar residues" evidence="1">
    <location>
        <begin position="412"/>
        <end position="444"/>
    </location>
</feature>
<dbReference type="SUPFAM" id="SSF57603">
    <property type="entry name" value="FnI-like domain"/>
    <property type="match status" value="1"/>
</dbReference>
<accession>A0ABM1BN44</accession>
<feature type="compositionally biased region" description="Polar residues" evidence="1">
    <location>
        <begin position="233"/>
        <end position="254"/>
    </location>
</feature>
<feature type="region of interest" description="Disordered" evidence="1">
    <location>
        <begin position="859"/>
        <end position="917"/>
    </location>
</feature>
<feature type="compositionally biased region" description="Polar residues" evidence="1">
    <location>
        <begin position="354"/>
        <end position="366"/>
    </location>
</feature>
<keyword evidence="2" id="KW-0812">Transmembrane</keyword>
<feature type="region of interest" description="Disordered" evidence="1">
    <location>
        <begin position="351"/>
        <end position="379"/>
    </location>
</feature>
<dbReference type="Proteomes" id="UP000694941">
    <property type="component" value="Unplaced"/>
</dbReference>
<gene>
    <name evidence="5" type="primary">LOC106469395</name>
</gene>
<evidence type="ECO:0000259" key="3">
    <source>
        <dbReference type="SMART" id="SM00214"/>
    </source>
</evidence>
<keyword evidence="2" id="KW-1133">Transmembrane helix</keyword>
<feature type="region of interest" description="Disordered" evidence="1">
    <location>
        <begin position="783"/>
        <end position="814"/>
    </location>
</feature>
<feature type="compositionally biased region" description="Basic and acidic residues" evidence="1">
    <location>
        <begin position="901"/>
        <end position="917"/>
    </location>
</feature>
<feature type="region of interest" description="Disordered" evidence="1">
    <location>
        <begin position="405"/>
        <end position="535"/>
    </location>
</feature>
<dbReference type="InterPro" id="IPR001007">
    <property type="entry name" value="VWF_dom"/>
</dbReference>
<proteinExistence type="predicted"/>
<feature type="compositionally biased region" description="Polar residues" evidence="1">
    <location>
        <begin position="783"/>
        <end position="793"/>
    </location>
</feature>
<feature type="compositionally biased region" description="Polar residues" evidence="1">
    <location>
        <begin position="464"/>
        <end position="495"/>
    </location>
</feature>
<dbReference type="SMART" id="SM00214">
    <property type="entry name" value="VWC"/>
    <property type="match status" value="1"/>
</dbReference>
<name>A0ABM1BN44_LIMPO</name>
<evidence type="ECO:0000313" key="5">
    <source>
        <dbReference type="RefSeq" id="XP_013785341.1"/>
    </source>
</evidence>